<name>A0A914RW71_PAREQ</name>
<organism evidence="2 3">
    <name type="scientific">Parascaris equorum</name>
    <name type="common">Equine roundworm</name>
    <dbReference type="NCBI Taxonomy" id="6256"/>
    <lineage>
        <taxon>Eukaryota</taxon>
        <taxon>Metazoa</taxon>
        <taxon>Ecdysozoa</taxon>
        <taxon>Nematoda</taxon>
        <taxon>Chromadorea</taxon>
        <taxon>Rhabditida</taxon>
        <taxon>Spirurina</taxon>
        <taxon>Ascaridomorpha</taxon>
        <taxon>Ascaridoidea</taxon>
        <taxon>Ascarididae</taxon>
        <taxon>Parascaris</taxon>
    </lineage>
</organism>
<keyword evidence="2" id="KW-1185">Reference proteome</keyword>
<keyword evidence="1" id="KW-0732">Signal</keyword>
<evidence type="ECO:0000313" key="2">
    <source>
        <dbReference type="Proteomes" id="UP000887564"/>
    </source>
</evidence>
<protein>
    <submittedName>
        <fullName evidence="3">Secreted protein</fullName>
    </submittedName>
</protein>
<sequence>MVVRYGRHPRLIALRFLMLSLANEESYAAHCKASHSNYVNRIETRYTPIIYFKACKAAASRSASVSAMTIHRSVSGRCQSGYSTLHSL</sequence>
<feature type="signal peptide" evidence="1">
    <location>
        <begin position="1"/>
        <end position="28"/>
    </location>
</feature>
<feature type="chain" id="PRO_5037801606" evidence="1">
    <location>
        <begin position="29"/>
        <end position="88"/>
    </location>
</feature>
<dbReference type="Proteomes" id="UP000887564">
    <property type="component" value="Unplaced"/>
</dbReference>
<proteinExistence type="predicted"/>
<dbReference type="AlphaFoldDB" id="A0A914RW71"/>
<accession>A0A914RW71</accession>
<dbReference type="WBParaSite" id="PEQ_0000910901-mRNA-1">
    <property type="protein sequence ID" value="PEQ_0000910901-mRNA-1"/>
    <property type="gene ID" value="PEQ_0000910901"/>
</dbReference>
<evidence type="ECO:0000313" key="3">
    <source>
        <dbReference type="WBParaSite" id="PEQ_0000910901-mRNA-1"/>
    </source>
</evidence>
<evidence type="ECO:0000256" key="1">
    <source>
        <dbReference type="SAM" id="SignalP"/>
    </source>
</evidence>
<reference evidence="3" key="1">
    <citation type="submission" date="2022-11" db="UniProtKB">
        <authorList>
            <consortium name="WormBaseParasite"/>
        </authorList>
    </citation>
    <scope>IDENTIFICATION</scope>
</reference>